<dbReference type="InterPro" id="IPR011990">
    <property type="entry name" value="TPR-like_helical_dom_sf"/>
</dbReference>
<gene>
    <name evidence="1" type="ORF">ENR59_00165</name>
</gene>
<reference evidence="1" key="1">
    <citation type="journal article" date="2020" name="mSystems">
        <title>Genome- and Community-Level Interaction Insights into Carbon Utilization and Element Cycling Functions of Hydrothermarchaeota in Hydrothermal Sediment.</title>
        <authorList>
            <person name="Zhou Z."/>
            <person name="Liu Y."/>
            <person name="Xu W."/>
            <person name="Pan J."/>
            <person name="Luo Z.H."/>
            <person name="Li M."/>
        </authorList>
    </citation>
    <scope>NUCLEOTIDE SEQUENCE [LARGE SCALE GENOMIC DNA]</scope>
    <source>
        <strain evidence="1">SpSt-413</strain>
    </source>
</reference>
<dbReference type="AlphaFoldDB" id="A0A7C4A9S8"/>
<name>A0A7C4A9S8_9BACT</name>
<comment type="caution">
    <text evidence="1">The sequence shown here is derived from an EMBL/GenBank/DDBJ whole genome shotgun (WGS) entry which is preliminary data.</text>
</comment>
<dbReference type="SUPFAM" id="SSF48452">
    <property type="entry name" value="TPR-like"/>
    <property type="match status" value="1"/>
</dbReference>
<dbReference type="EMBL" id="DSRP01000011">
    <property type="protein sequence ID" value="HGG91350.1"/>
    <property type="molecule type" value="Genomic_DNA"/>
</dbReference>
<sequence length="300" mass="33302">MRGQKTRPARLALEARREYSAANVVFCEVRSMSGATAKTVKEDISRATGYARRFMAIKALRAASGAFESYATSTAIMGRAKFELEVLLLDMLRELELVPDIKGQLKGPLKFKKGQEQQFALALAALAMHLEKLENQAEETALAQRRDRIATMFAKARQALKEKNLPTARRMLNAVCEQYATEEGICTTAAHMLSEAGLHVDAIPFAEKAIEHNPKDAKAFSLAVESCRQTGELTKAEGLLRDALRNFGAHPRTYVSLAKVLYQMGRWDQAYDAARAAYDRDSSLAEAKEILELTEKRVMG</sequence>
<dbReference type="SMART" id="SM00028">
    <property type="entry name" value="TPR"/>
    <property type="match status" value="2"/>
</dbReference>
<organism evidence="1">
    <name type="scientific">Fundidesulfovibrio putealis</name>
    <dbReference type="NCBI Taxonomy" id="270496"/>
    <lineage>
        <taxon>Bacteria</taxon>
        <taxon>Pseudomonadati</taxon>
        <taxon>Thermodesulfobacteriota</taxon>
        <taxon>Desulfovibrionia</taxon>
        <taxon>Desulfovibrionales</taxon>
        <taxon>Desulfovibrionaceae</taxon>
        <taxon>Fundidesulfovibrio</taxon>
    </lineage>
</organism>
<dbReference type="Pfam" id="PF12895">
    <property type="entry name" value="ANAPC3"/>
    <property type="match status" value="1"/>
</dbReference>
<proteinExistence type="predicted"/>
<dbReference type="InterPro" id="IPR019734">
    <property type="entry name" value="TPR_rpt"/>
</dbReference>
<accession>A0A7C4A9S8</accession>
<evidence type="ECO:0000313" key="1">
    <source>
        <dbReference type="EMBL" id="HGG91350.1"/>
    </source>
</evidence>
<protein>
    <submittedName>
        <fullName evidence="1">Tetratricopeptide repeat protein</fullName>
    </submittedName>
</protein>
<dbReference type="Gene3D" id="1.25.40.10">
    <property type="entry name" value="Tetratricopeptide repeat domain"/>
    <property type="match status" value="1"/>
</dbReference>